<dbReference type="RefSeq" id="WP_127746024.1">
    <property type="nucleotide sequence ID" value="NZ_SACN01000004.1"/>
</dbReference>
<proteinExistence type="predicted"/>
<sequence>MTTMTRCRKCGAATSPEDLTCRYCGHRVNDQWRAEIRERRRKRRRLMLVIPSVSAVVIAILLFAAWPRGDSGTGDGSISASNSYISQVVAANGALYANVDLPTFPNADDTIIQAGLVARDAGRAIKGGAQEVSSSSKWIIFQVTQQITDSKGNRTRANVFLMKIDIARMKMADYKLTDGKAVLDMAESVRRVRPISDKAFQIYCRGKESQANAQRFCGVADQATNDPLLMPNQAAE</sequence>
<reference evidence="2 3" key="1">
    <citation type="submission" date="2019-01" db="EMBL/GenBank/DDBJ databases">
        <authorList>
            <person name="Chen W.-M."/>
        </authorList>
    </citation>
    <scope>NUCLEOTIDE SEQUENCE [LARGE SCALE GENOMIC DNA]</scope>
    <source>
        <strain evidence="2 3">CCP-7</strain>
    </source>
</reference>
<protein>
    <submittedName>
        <fullName evidence="2">Uncharacterized protein</fullName>
    </submittedName>
</protein>
<evidence type="ECO:0000313" key="2">
    <source>
        <dbReference type="EMBL" id="RVT89820.1"/>
    </source>
</evidence>
<keyword evidence="1" id="KW-1133">Transmembrane helix</keyword>
<organism evidence="2 3">
    <name type="scientific">Sphingomonas crocodyli</name>
    <dbReference type="NCBI Taxonomy" id="1979270"/>
    <lineage>
        <taxon>Bacteria</taxon>
        <taxon>Pseudomonadati</taxon>
        <taxon>Pseudomonadota</taxon>
        <taxon>Alphaproteobacteria</taxon>
        <taxon>Sphingomonadales</taxon>
        <taxon>Sphingomonadaceae</taxon>
        <taxon>Sphingomonas</taxon>
    </lineage>
</organism>
<dbReference type="Proteomes" id="UP000282971">
    <property type="component" value="Unassembled WGS sequence"/>
</dbReference>
<keyword evidence="1" id="KW-0472">Membrane</keyword>
<gene>
    <name evidence="2" type="ORF">EOD43_20815</name>
</gene>
<comment type="caution">
    <text evidence="2">The sequence shown here is derived from an EMBL/GenBank/DDBJ whole genome shotgun (WGS) entry which is preliminary data.</text>
</comment>
<accession>A0A437LWR5</accession>
<keyword evidence="1" id="KW-0812">Transmembrane</keyword>
<dbReference type="AlphaFoldDB" id="A0A437LWR5"/>
<name>A0A437LWR5_9SPHN</name>
<evidence type="ECO:0000256" key="1">
    <source>
        <dbReference type="SAM" id="Phobius"/>
    </source>
</evidence>
<dbReference type="EMBL" id="SACN01000004">
    <property type="protein sequence ID" value="RVT89820.1"/>
    <property type="molecule type" value="Genomic_DNA"/>
</dbReference>
<keyword evidence="3" id="KW-1185">Reference proteome</keyword>
<feature type="transmembrane region" description="Helical" evidence="1">
    <location>
        <begin position="46"/>
        <end position="66"/>
    </location>
</feature>
<evidence type="ECO:0000313" key="3">
    <source>
        <dbReference type="Proteomes" id="UP000282971"/>
    </source>
</evidence>